<reference evidence="2" key="1">
    <citation type="submission" date="2020-10" db="EMBL/GenBank/DDBJ databases">
        <authorList>
            <person name="Gilroy R."/>
        </authorList>
    </citation>
    <scope>NUCLEOTIDE SEQUENCE</scope>
    <source>
        <strain evidence="2">CHK136-897</strain>
    </source>
</reference>
<reference evidence="2" key="2">
    <citation type="journal article" date="2021" name="PeerJ">
        <title>Extensive microbial diversity within the chicken gut microbiome revealed by metagenomics and culture.</title>
        <authorList>
            <person name="Gilroy R."/>
            <person name="Ravi A."/>
            <person name="Getino M."/>
            <person name="Pursley I."/>
            <person name="Horton D.L."/>
            <person name="Alikhan N.F."/>
            <person name="Baker D."/>
            <person name="Gharbi K."/>
            <person name="Hall N."/>
            <person name="Watson M."/>
            <person name="Adriaenssens E.M."/>
            <person name="Foster-Nyarko E."/>
            <person name="Jarju S."/>
            <person name="Secka A."/>
            <person name="Antonio M."/>
            <person name="Oren A."/>
            <person name="Chaudhuri R.R."/>
            <person name="La Ragione R."/>
            <person name="Hildebrand F."/>
            <person name="Pallen M.J."/>
        </authorList>
    </citation>
    <scope>NUCLEOTIDE SEQUENCE</scope>
    <source>
        <strain evidence="2">CHK136-897</strain>
    </source>
</reference>
<keyword evidence="1" id="KW-0472">Membrane</keyword>
<accession>A0A9D1MRL0</accession>
<keyword evidence="1" id="KW-0812">Transmembrane</keyword>
<name>A0A9D1MRL0_9PROT</name>
<dbReference type="Proteomes" id="UP000824142">
    <property type="component" value="Unassembled WGS sequence"/>
</dbReference>
<evidence type="ECO:0000256" key="1">
    <source>
        <dbReference type="SAM" id="Phobius"/>
    </source>
</evidence>
<dbReference type="AlphaFoldDB" id="A0A9D1MRL0"/>
<keyword evidence="1" id="KW-1133">Transmembrane helix</keyword>
<sequence length="233" mass="26449">MDYPSNFNTPAFPAGPSIAVSRFMAIASCVLFVLIIFASGLLLWAVKSNRVDPFIVYVDDFTGQWSVIEHSHENAELEYPALWSVQQSVVGNFLENWFSISENPQENEILWQTCKRSDDCSIEAERAYDDKTCALYCITGEELFSKFIYDVVPIYQSRVSNGETWLIDKTEFQIEPVGKITDNGGTWRINGEIQSSISGNIEIIAFVKVVRNISLYPRTLGYYVADFNAYKIN</sequence>
<dbReference type="EMBL" id="DVNO01000006">
    <property type="protein sequence ID" value="HIU65216.1"/>
    <property type="molecule type" value="Genomic_DNA"/>
</dbReference>
<organism evidence="2 3">
    <name type="scientific">Candidatus Enterousia avicola</name>
    <dbReference type="NCBI Taxonomy" id="2840787"/>
    <lineage>
        <taxon>Bacteria</taxon>
        <taxon>Pseudomonadati</taxon>
        <taxon>Pseudomonadota</taxon>
        <taxon>Alphaproteobacteria</taxon>
        <taxon>Candidatus Enterousia</taxon>
    </lineage>
</organism>
<comment type="caution">
    <text evidence="2">The sequence shown here is derived from an EMBL/GenBank/DDBJ whole genome shotgun (WGS) entry which is preliminary data.</text>
</comment>
<gene>
    <name evidence="2" type="ORF">IAC63_01075</name>
</gene>
<evidence type="ECO:0000313" key="3">
    <source>
        <dbReference type="Proteomes" id="UP000824142"/>
    </source>
</evidence>
<evidence type="ECO:0000313" key="2">
    <source>
        <dbReference type="EMBL" id="HIU65216.1"/>
    </source>
</evidence>
<protein>
    <submittedName>
        <fullName evidence="2">Uncharacterized protein</fullName>
    </submittedName>
</protein>
<feature type="transmembrane region" description="Helical" evidence="1">
    <location>
        <begin position="20"/>
        <end position="46"/>
    </location>
</feature>
<proteinExistence type="predicted"/>